<gene>
    <name evidence="1" type="ORF">GGQ97_002431</name>
</gene>
<protein>
    <submittedName>
        <fullName evidence="1">Pilus assembly protein Flp/PilA</fullName>
    </submittedName>
</protein>
<sequence length="71" mass="6895">MTFINMLKDEAGASAAEYALLLAIVGSLIAASAVALGANIGAAMDGAGAQICNPPGDGDDLCTDPQTGADI</sequence>
<accession>A0A7X6BH70</accession>
<proteinExistence type="predicted"/>
<name>A0A7X6BH70_9SPHN</name>
<evidence type="ECO:0000313" key="1">
    <source>
        <dbReference type="EMBL" id="NJC06638.1"/>
    </source>
</evidence>
<organism evidence="1 2">
    <name type="scientific">Sphingomonas kaistensis</name>
    <dbReference type="NCBI Taxonomy" id="298708"/>
    <lineage>
        <taxon>Bacteria</taxon>
        <taxon>Pseudomonadati</taxon>
        <taxon>Pseudomonadota</taxon>
        <taxon>Alphaproteobacteria</taxon>
        <taxon>Sphingomonadales</taxon>
        <taxon>Sphingomonadaceae</taxon>
        <taxon>Sphingomonas</taxon>
    </lineage>
</organism>
<comment type="caution">
    <text evidence="1">The sequence shown here is derived from an EMBL/GenBank/DDBJ whole genome shotgun (WGS) entry which is preliminary data.</text>
</comment>
<dbReference type="RefSeq" id="WP_168069971.1">
    <property type="nucleotide sequence ID" value="NZ_JAATJC010000001.1"/>
</dbReference>
<evidence type="ECO:0000313" key="2">
    <source>
        <dbReference type="Proteomes" id="UP000558192"/>
    </source>
</evidence>
<dbReference type="AlphaFoldDB" id="A0A7X6BH70"/>
<dbReference type="EMBL" id="JAATJC010000001">
    <property type="protein sequence ID" value="NJC06638.1"/>
    <property type="molecule type" value="Genomic_DNA"/>
</dbReference>
<keyword evidence="2" id="KW-1185">Reference proteome</keyword>
<dbReference type="Proteomes" id="UP000558192">
    <property type="component" value="Unassembled WGS sequence"/>
</dbReference>
<reference evidence="1 2" key="1">
    <citation type="submission" date="2020-03" db="EMBL/GenBank/DDBJ databases">
        <title>Genomic Encyclopedia of Type Strains, Phase IV (KMG-IV): sequencing the most valuable type-strain genomes for metagenomic binning, comparative biology and taxonomic classification.</title>
        <authorList>
            <person name="Goeker M."/>
        </authorList>
    </citation>
    <scope>NUCLEOTIDE SEQUENCE [LARGE SCALE GENOMIC DNA]</scope>
    <source>
        <strain evidence="1 2">DSM 16846</strain>
    </source>
</reference>